<organism evidence="3">
    <name type="scientific">Mytilinidion resinicola</name>
    <dbReference type="NCBI Taxonomy" id="574789"/>
    <lineage>
        <taxon>Eukaryota</taxon>
        <taxon>Fungi</taxon>
        <taxon>Dikarya</taxon>
        <taxon>Ascomycota</taxon>
        <taxon>Pezizomycotina</taxon>
        <taxon>Dothideomycetes</taxon>
        <taxon>Pleosporomycetidae</taxon>
        <taxon>Mytilinidiales</taxon>
        <taxon>Mytilinidiaceae</taxon>
        <taxon>Mytilinidion</taxon>
    </lineage>
</organism>
<dbReference type="AlphaFoldDB" id="A0A6A6Z902"/>
<keyword evidence="2" id="KW-0812">Transmembrane</keyword>
<name>A0A6A6Z902_9PEZI</name>
<sequence>MASIVPSPVVSKQPVALETSINSLMKPNPQALPEPGAWVPSSPASAWTAAATPPITSCVPTPISSHPPIKQDTNVGIAEASAIVGAFVGVAIIGTVASALWKFFRKMKQPPGVEDVETQAANPRLGDKADAKITRPPASHQSTRPSDLAAAATVTDSRWWHPIPPVYTPGNFSIYATQQDNHYTPST</sequence>
<feature type="region of interest" description="Disordered" evidence="1">
    <location>
        <begin position="123"/>
        <end position="151"/>
    </location>
</feature>
<reference evidence="3 5" key="1">
    <citation type="journal article" date="2020" name="Stud. Mycol.">
        <title>101 Dothideomycetes genomes: a test case for predicting lifestyles and emergence of pathogens.</title>
        <authorList>
            <person name="Haridas S."/>
            <person name="Albert R."/>
            <person name="Binder M."/>
            <person name="Bloem J."/>
            <person name="Labutti K."/>
            <person name="Salamov A."/>
            <person name="Andreopoulos B."/>
            <person name="Baker S."/>
            <person name="Barry K."/>
            <person name="Bills G."/>
            <person name="Bluhm B."/>
            <person name="Cannon C."/>
            <person name="Castanera R."/>
            <person name="Culley D."/>
            <person name="Daum C."/>
            <person name="Ezra D."/>
            <person name="Gonzalez J."/>
            <person name="Henrissat B."/>
            <person name="Kuo A."/>
            <person name="Liang C."/>
            <person name="Lipzen A."/>
            <person name="Lutzoni F."/>
            <person name="Magnuson J."/>
            <person name="Mondo S."/>
            <person name="Nolan M."/>
            <person name="Ohm R."/>
            <person name="Pangilinan J."/>
            <person name="Park H.-J."/>
            <person name="Ramirez L."/>
            <person name="Alfaro M."/>
            <person name="Sun H."/>
            <person name="Tritt A."/>
            <person name="Yoshinaga Y."/>
            <person name="Zwiers L.-H."/>
            <person name="Turgeon B."/>
            <person name="Goodwin S."/>
            <person name="Spatafora J."/>
            <person name="Crous P."/>
            <person name="Grigoriev I."/>
        </authorList>
    </citation>
    <scope>NUCLEOTIDE SEQUENCE</scope>
    <source>
        <strain evidence="3 5">CBS 304.34</strain>
    </source>
</reference>
<keyword evidence="2" id="KW-0472">Membrane</keyword>
<dbReference type="Proteomes" id="UP000504636">
    <property type="component" value="Unplaced"/>
</dbReference>
<evidence type="ECO:0000313" key="5">
    <source>
        <dbReference type="RefSeq" id="XP_033584460.1"/>
    </source>
</evidence>
<evidence type="ECO:0000313" key="3">
    <source>
        <dbReference type="EMBL" id="KAF2817496.1"/>
    </source>
</evidence>
<dbReference type="GeneID" id="54459530"/>
<keyword evidence="2" id="KW-1133">Transmembrane helix</keyword>
<accession>A0A6A6Z902</accession>
<evidence type="ECO:0000313" key="4">
    <source>
        <dbReference type="Proteomes" id="UP000504636"/>
    </source>
</evidence>
<proteinExistence type="predicted"/>
<protein>
    <submittedName>
        <fullName evidence="3 5">Uncharacterized protein</fullName>
    </submittedName>
</protein>
<reference evidence="5" key="3">
    <citation type="submission" date="2025-04" db="UniProtKB">
        <authorList>
            <consortium name="RefSeq"/>
        </authorList>
    </citation>
    <scope>IDENTIFICATION</scope>
    <source>
        <strain evidence="5">CBS 304.34</strain>
    </source>
</reference>
<dbReference type="EMBL" id="MU003692">
    <property type="protein sequence ID" value="KAF2817496.1"/>
    <property type="molecule type" value="Genomic_DNA"/>
</dbReference>
<dbReference type="RefSeq" id="XP_033584460.1">
    <property type="nucleotide sequence ID" value="XM_033718637.1"/>
</dbReference>
<keyword evidence="4" id="KW-1185">Reference proteome</keyword>
<gene>
    <name evidence="3 5" type="ORF">BDZ99DRAFT_457227</name>
</gene>
<evidence type="ECO:0000256" key="2">
    <source>
        <dbReference type="SAM" id="Phobius"/>
    </source>
</evidence>
<evidence type="ECO:0000256" key="1">
    <source>
        <dbReference type="SAM" id="MobiDB-lite"/>
    </source>
</evidence>
<reference evidence="5" key="2">
    <citation type="submission" date="2020-04" db="EMBL/GenBank/DDBJ databases">
        <authorList>
            <consortium name="NCBI Genome Project"/>
        </authorList>
    </citation>
    <scope>NUCLEOTIDE SEQUENCE</scope>
    <source>
        <strain evidence="5">CBS 304.34</strain>
    </source>
</reference>
<feature type="transmembrane region" description="Helical" evidence="2">
    <location>
        <begin position="80"/>
        <end position="101"/>
    </location>
</feature>